<evidence type="ECO:0000313" key="3">
    <source>
        <dbReference type="Proteomes" id="UP000594261"/>
    </source>
</evidence>
<sequence>MPSAYTMSSVLIPLASGSLQFYDPVNFMTPSALGCALPVLLKVAAFKNKRSKRSGFAYEALNQEGVNIFSGGSSCGKKNHYLAIQDAVSEAVFKAKELGFNRILILSNIKGLDQICNQSRKPAWLKQTLYSDLQQLNLQG</sequence>
<keyword evidence="1" id="KW-0472">Membrane</keyword>
<protein>
    <submittedName>
        <fullName evidence="2">Uncharacterized protein</fullName>
    </submittedName>
</protein>
<reference evidence="2 3" key="1">
    <citation type="journal article" date="2016" name="G3 (Bethesda)">
        <title>First Draft Assembly and Annotation of the Genome of a California Endemic Oak Quercus lobata Nee (Fagaceae).</title>
        <authorList>
            <person name="Sork V.L."/>
            <person name="Fitz-Gibbon S.T."/>
            <person name="Puiu D."/>
            <person name="Crepeau M."/>
            <person name="Gugger P.F."/>
            <person name="Sherman R."/>
            <person name="Stevens K."/>
            <person name="Langley C.H."/>
            <person name="Pellegrini M."/>
            <person name="Salzberg S.L."/>
        </authorList>
    </citation>
    <scope>NUCLEOTIDE SEQUENCE [LARGE SCALE GENOMIC DNA]</scope>
    <source>
        <strain evidence="2 3">cv. SW786</strain>
    </source>
</reference>
<dbReference type="Gramene" id="QL10p061694:mrna">
    <property type="protein sequence ID" value="QL10p061694:mrna"/>
    <property type="gene ID" value="QL10p061694"/>
</dbReference>
<accession>A0A7N2MUP9</accession>
<feature type="transmembrane region" description="Helical" evidence="1">
    <location>
        <begin position="27"/>
        <end position="46"/>
    </location>
</feature>
<name>A0A7N2MUP9_QUELO</name>
<dbReference type="InParanoid" id="A0A7N2MUP9"/>
<keyword evidence="1" id="KW-1133">Transmembrane helix</keyword>
<proteinExistence type="predicted"/>
<reference evidence="2" key="2">
    <citation type="submission" date="2021-01" db="UniProtKB">
        <authorList>
            <consortium name="EnsemblPlants"/>
        </authorList>
    </citation>
    <scope>IDENTIFICATION</scope>
</reference>
<dbReference type="EMBL" id="LRBV02000010">
    <property type="status" value="NOT_ANNOTATED_CDS"/>
    <property type="molecule type" value="Genomic_DNA"/>
</dbReference>
<dbReference type="Proteomes" id="UP000594261">
    <property type="component" value="Chromosome 10"/>
</dbReference>
<evidence type="ECO:0000313" key="2">
    <source>
        <dbReference type="EnsemblPlants" id="QL10p061694:mrna"/>
    </source>
</evidence>
<keyword evidence="1" id="KW-0812">Transmembrane</keyword>
<dbReference type="AlphaFoldDB" id="A0A7N2MUP9"/>
<dbReference type="EnsemblPlants" id="QL10p061694:mrna">
    <property type="protein sequence ID" value="QL10p061694:mrna"/>
    <property type="gene ID" value="QL10p061694"/>
</dbReference>
<organism evidence="2 3">
    <name type="scientific">Quercus lobata</name>
    <name type="common">Valley oak</name>
    <dbReference type="NCBI Taxonomy" id="97700"/>
    <lineage>
        <taxon>Eukaryota</taxon>
        <taxon>Viridiplantae</taxon>
        <taxon>Streptophyta</taxon>
        <taxon>Embryophyta</taxon>
        <taxon>Tracheophyta</taxon>
        <taxon>Spermatophyta</taxon>
        <taxon>Magnoliopsida</taxon>
        <taxon>eudicotyledons</taxon>
        <taxon>Gunneridae</taxon>
        <taxon>Pentapetalae</taxon>
        <taxon>rosids</taxon>
        <taxon>fabids</taxon>
        <taxon>Fagales</taxon>
        <taxon>Fagaceae</taxon>
        <taxon>Quercus</taxon>
    </lineage>
</organism>
<evidence type="ECO:0000256" key="1">
    <source>
        <dbReference type="SAM" id="Phobius"/>
    </source>
</evidence>
<keyword evidence="3" id="KW-1185">Reference proteome</keyword>